<organism evidence="1 2">
    <name type="scientific">Periplaneta americana</name>
    <name type="common">American cockroach</name>
    <name type="synonym">Blatta americana</name>
    <dbReference type="NCBI Taxonomy" id="6978"/>
    <lineage>
        <taxon>Eukaryota</taxon>
        <taxon>Metazoa</taxon>
        <taxon>Ecdysozoa</taxon>
        <taxon>Arthropoda</taxon>
        <taxon>Hexapoda</taxon>
        <taxon>Insecta</taxon>
        <taxon>Pterygota</taxon>
        <taxon>Neoptera</taxon>
        <taxon>Polyneoptera</taxon>
        <taxon>Dictyoptera</taxon>
        <taxon>Blattodea</taxon>
        <taxon>Blattoidea</taxon>
        <taxon>Blattidae</taxon>
        <taxon>Blattinae</taxon>
        <taxon>Periplaneta</taxon>
    </lineage>
</organism>
<name>A0ABQ8S7W2_PERAM</name>
<proteinExistence type="predicted"/>
<dbReference type="EMBL" id="JAJSOF020000033">
    <property type="protein sequence ID" value="KAJ4429950.1"/>
    <property type="molecule type" value="Genomic_DNA"/>
</dbReference>
<evidence type="ECO:0000313" key="1">
    <source>
        <dbReference type="EMBL" id="KAJ4429950.1"/>
    </source>
</evidence>
<dbReference type="Proteomes" id="UP001148838">
    <property type="component" value="Unassembled WGS sequence"/>
</dbReference>
<sequence>MPDHKTSRPGFKSWLGQVIWLKSFRCFLNPLRANAINSTLLDTDSVVFYTSGRQHPLKWVKGKRSRPMCPVVQQEEVESIPASSYESTIVHCVLRGTHFDIGRHARIPTRNTILQWVASFRTTGSTLKKKSPGRTRSAYTLTNVEPPQRSARNHAIALRLSEVTVRSRALRVLSLGPFEGRMEWNFRDGDTMTQYCDLLGSIALTLKLGAFPNPHRLTTLRFAAYPGFEQVTPLVPRPAPSVRRQLAFRECYGMITK</sequence>
<reference evidence="1 2" key="1">
    <citation type="journal article" date="2022" name="Allergy">
        <title>Genome assembly and annotation of Periplaneta americana reveal a comprehensive cockroach allergen profile.</title>
        <authorList>
            <person name="Wang L."/>
            <person name="Xiong Q."/>
            <person name="Saelim N."/>
            <person name="Wang L."/>
            <person name="Nong W."/>
            <person name="Wan A.T."/>
            <person name="Shi M."/>
            <person name="Liu X."/>
            <person name="Cao Q."/>
            <person name="Hui J.H.L."/>
            <person name="Sookrung N."/>
            <person name="Leung T.F."/>
            <person name="Tungtrongchitr A."/>
            <person name="Tsui S.K.W."/>
        </authorList>
    </citation>
    <scope>NUCLEOTIDE SEQUENCE [LARGE SCALE GENOMIC DNA]</scope>
    <source>
        <strain evidence="1">PWHHKU_190912</strain>
    </source>
</reference>
<evidence type="ECO:0000313" key="2">
    <source>
        <dbReference type="Proteomes" id="UP001148838"/>
    </source>
</evidence>
<gene>
    <name evidence="1" type="ORF">ANN_22154</name>
</gene>
<comment type="caution">
    <text evidence="1">The sequence shown here is derived from an EMBL/GenBank/DDBJ whole genome shotgun (WGS) entry which is preliminary data.</text>
</comment>
<accession>A0ABQ8S7W2</accession>
<keyword evidence="2" id="KW-1185">Reference proteome</keyword>
<protein>
    <submittedName>
        <fullName evidence="1">Uncharacterized protein</fullName>
    </submittedName>
</protein>